<dbReference type="PANTHER" id="PTHR43628">
    <property type="entry name" value="ACTIVATOR OF C KINASE PROTEIN 1-RELATED"/>
    <property type="match status" value="1"/>
</dbReference>
<reference evidence="1" key="1">
    <citation type="submission" date="2019-12" db="EMBL/GenBank/DDBJ databases">
        <title>Comparative genomics gives insights into the taxonomy of the Azoarcus-Aromatoleum group and reveals separate origins of nif in the plant-associated Azoarcus and non-plant-associated Aromatoleum sub-groups.</title>
        <authorList>
            <person name="Lafos M."/>
            <person name="Maluk M."/>
            <person name="Batista M."/>
            <person name="Junghare M."/>
            <person name="Carmona M."/>
            <person name="Faoro H."/>
            <person name="Cruz L.M."/>
            <person name="Battistoni F."/>
            <person name="De Souza E."/>
            <person name="Pedrosa F."/>
            <person name="Chen W.-M."/>
            <person name="Poole P.S."/>
            <person name="Dixon R.A."/>
            <person name="James E.K."/>
        </authorList>
    </citation>
    <scope>NUCLEOTIDE SEQUENCE</scope>
    <source>
        <strain evidence="1">NSC3</strain>
    </source>
</reference>
<gene>
    <name evidence="1" type="ORF">GPA21_17450</name>
</gene>
<dbReference type="SUPFAM" id="SSF81901">
    <property type="entry name" value="HCP-like"/>
    <property type="match status" value="1"/>
</dbReference>
<dbReference type="RefSeq" id="WP_168989382.1">
    <property type="nucleotide sequence ID" value="NZ_CAWPHM010000057.1"/>
</dbReference>
<dbReference type="InterPro" id="IPR011990">
    <property type="entry name" value="TPR-like_helical_dom_sf"/>
</dbReference>
<name>A0A972FHC1_9RHOO</name>
<dbReference type="SMART" id="SM00671">
    <property type="entry name" value="SEL1"/>
    <property type="match status" value="2"/>
</dbReference>
<dbReference type="InterPro" id="IPR006597">
    <property type="entry name" value="Sel1-like"/>
</dbReference>
<proteinExistence type="predicted"/>
<comment type="caution">
    <text evidence="1">The sequence shown here is derived from an EMBL/GenBank/DDBJ whole genome shotgun (WGS) entry which is preliminary data.</text>
</comment>
<dbReference type="Pfam" id="PF08238">
    <property type="entry name" value="Sel1"/>
    <property type="match status" value="2"/>
</dbReference>
<evidence type="ECO:0000313" key="1">
    <source>
        <dbReference type="EMBL" id="NMG04740.1"/>
    </source>
</evidence>
<dbReference type="PANTHER" id="PTHR43628:SF1">
    <property type="entry name" value="CHITIN SYNTHASE REGULATORY FACTOR 2-RELATED"/>
    <property type="match status" value="1"/>
</dbReference>
<organism evidence="1 2">
    <name type="scientific">Azoarcus taiwanensis</name>
    <dbReference type="NCBI Taxonomy" id="666964"/>
    <lineage>
        <taxon>Bacteria</taxon>
        <taxon>Pseudomonadati</taxon>
        <taxon>Pseudomonadota</taxon>
        <taxon>Betaproteobacteria</taxon>
        <taxon>Rhodocyclales</taxon>
        <taxon>Zoogloeaceae</taxon>
        <taxon>Azoarcus</taxon>
    </lineage>
</organism>
<protein>
    <submittedName>
        <fullName evidence="1">Sel1 repeat family protein</fullName>
    </submittedName>
</protein>
<dbReference type="InterPro" id="IPR052945">
    <property type="entry name" value="Mitotic_Regulator"/>
</dbReference>
<dbReference type="Gene3D" id="1.25.40.10">
    <property type="entry name" value="Tetratricopeptide repeat domain"/>
    <property type="match status" value="1"/>
</dbReference>
<sequence length="185" mass="19946">MAYITLNTSAALTGLSKRTLWRRIADGQLHTQGGADQGEHARVQLDDVVALSRLRLEPEDHALIVDADAGKAEAQCDLALQFLMQSLPTEAAQWLTAAAKQTYPEAMHQLGRCYITGTGVEANEAVGIEWISRAAALGHSTALHMAQYLMDPNRPAMDGAALDARLDAIEQRVVFAALRKTAAPT</sequence>
<dbReference type="AlphaFoldDB" id="A0A972FHC1"/>
<accession>A0A972FHC1</accession>
<dbReference type="EMBL" id="WTVM01000151">
    <property type="protein sequence ID" value="NMG04740.1"/>
    <property type="molecule type" value="Genomic_DNA"/>
</dbReference>
<dbReference type="Proteomes" id="UP000599523">
    <property type="component" value="Unassembled WGS sequence"/>
</dbReference>
<keyword evidence="2" id="KW-1185">Reference proteome</keyword>
<evidence type="ECO:0000313" key="2">
    <source>
        <dbReference type="Proteomes" id="UP000599523"/>
    </source>
</evidence>